<keyword evidence="3" id="KW-1185">Reference proteome</keyword>
<dbReference type="Pfam" id="PF11911">
    <property type="entry name" value="DUF3429"/>
    <property type="match status" value="1"/>
</dbReference>
<organism evidence="2 3">
    <name type="scientific">Tolypocladium paradoxum</name>
    <dbReference type="NCBI Taxonomy" id="94208"/>
    <lineage>
        <taxon>Eukaryota</taxon>
        <taxon>Fungi</taxon>
        <taxon>Dikarya</taxon>
        <taxon>Ascomycota</taxon>
        <taxon>Pezizomycotina</taxon>
        <taxon>Sordariomycetes</taxon>
        <taxon>Hypocreomycetidae</taxon>
        <taxon>Hypocreales</taxon>
        <taxon>Ophiocordycipitaceae</taxon>
        <taxon>Tolypocladium</taxon>
    </lineage>
</organism>
<protein>
    <submittedName>
        <fullName evidence="2">Uncharacterized protein</fullName>
    </submittedName>
</protein>
<feature type="region of interest" description="Disordered" evidence="1">
    <location>
        <begin position="134"/>
        <end position="197"/>
    </location>
</feature>
<sequence length="440" mass="48081">MMMQGCSVRTALCHHIRPFSSSNSTAIKLLPADAAVRLYRNSPLCVDIRAPVYENLDNWAVLETWSGRLLASRKLKNTRPGGAWGRAAMFRASRPLLRLTLRASLASSTARASPRISSSPLQLKQPLRPLGLPVSRFASSSSGPAPPKQPIDREHEKKVAQETIKPRPGHVSSGSSVRHVMEGSPSPGRDEANLGGGLKHDIGIIKDTFRLSQVPRESHILGLAGTVPYLATSLSTVFLAWDLTKNVPTGNSFYDAILVNHETAQHLLGVIEPLQLGYGAVIISFLGAIHWAWRTLPLSMQSPSADNASAGIRIRRKEAFAGTHPLPLRHGRRGLRRRLAHPAHAHRVRPHHTVHGLCRAVLCRCARRHSRLGPVLVRHLPPAAHRHGRRRHRRVAGRARHHRRARQAQLPGLEGQHVPAGACGHQDRLGEAGGGGEGED</sequence>
<accession>A0A2S4L9V3</accession>
<feature type="compositionally biased region" description="Low complexity" evidence="1">
    <location>
        <begin position="169"/>
        <end position="178"/>
    </location>
</feature>
<dbReference type="InterPro" id="IPR021836">
    <property type="entry name" value="DUF3429"/>
</dbReference>
<comment type="caution">
    <text evidence="2">The sequence shown here is derived from an EMBL/GenBank/DDBJ whole genome shotgun (WGS) entry which is preliminary data.</text>
</comment>
<dbReference type="EMBL" id="PKSG01000057">
    <property type="protein sequence ID" value="POR39228.1"/>
    <property type="molecule type" value="Genomic_DNA"/>
</dbReference>
<evidence type="ECO:0000313" key="3">
    <source>
        <dbReference type="Proteomes" id="UP000237481"/>
    </source>
</evidence>
<feature type="compositionally biased region" description="Basic and acidic residues" evidence="1">
    <location>
        <begin position="188"/>
        <end position="197"/>
    </location>
</feature>
<dbReference type="PANTHER" id="PTHR15887">
    <property type="entry name" value="TRANSMEMBRANE PROTEIN 69"/>
    <property type="match status" value="1"/>
</dbReference>
<feature type="compositionally biased region" description="Basic residues" evidence="1">
    <location>
        <begin position="384"/>
        <end position="406"/>
    </location>
</feature>
<evidence type="ECO:0000313" key="2">
    <source>
        <dbReference type="EMBL" id="POR39228.1"/>
    </source>
</evidence>
<dbReference type="Proteomes" id="UP000237481">
    <property type="component" value="Unassembled WGS sequence"/>
</dbReference>
<dbReference type="OrthoDB" id="194289at2759"/>
<evidence type="ECO:0000256" key="1">
    <source>
        <dbReference type="SAM" id="MobiDB-lite"/>
    </source>
</evidence>
<name>A0A2S4L9V3_9HYPO</name>
<feature type="compositionally biased region" description="Basic and acidic residues" evidence="1">
    <location>
        <begin position="150"/>
        <end position="160"/>
    </location>
</feature>
<dbReference type="AlphaFoldDB" id="A0A2S4L9V3"/>
<feature type="compositionally biased region" description="Gly residues" evidence="1">
    <location>
        <begin position="431"/>
        <end position="440"/>
    </location>
</feature>
<dbReference type="PANTHER" id="PTHR15887:SF1">
    <property type="entry name" value="TRANSMEMBRANE PROTEIN 69"/>
    <property type="match status" value="1"/>
</dbReference>
<proteinExistence type="predicted"/>
<reference evidence="2 3" key="1">
    <citation type="submission" date="2018-01" db="EMBL/GenBank/DDBJ databases">
        <title>Harnessing the power of phylogenomics to disentangle the directionality and signatures of interkingdom host jumping in the parasitic fungal genus Tolypocladium.</title>
        <authorList>
            <person name="Quandt C.A."/>
            <person name="Patterson W."/>
            <person name="Spatafora J.W."/>
        </authorList>
    </citation>
    <scope>NUCLEOTIDE SEQUENCE [LARGE SCALE GENOMIC DNA]</scope>
    <source>
        <strain evidence="2 3">NRBC 100945</strain>
    </source>
</reference>
<dbReference type="STRING" id="94208.A0A2S4L9V3"/>
<feature type="region of interest" description="Disordered" evidence="1">
    <location>
        <begin position="383"/>
        <end position="440"/>
    </location>
</feature>
<gene>
    <name evidence="2" type="ORF">TPAR_00570</name>
</gene>